<dbReference type="GeneID" id="60059552"/>
<reference evidence="10 12" key="1">
    <citation type="journal article" date="2019" name="Nat. Med.">
        <title>A library of human gut bacterial isolates paired with longitudinal multiomics data enables mechanistic microbiome research.</title>
        <authorList>
            <person name="Poyet M."/>
            <person name="Groussin M."/>
            <person name="Gibbons S.M."/>
            <person name="Avila-Pacheco J."/>
            <person name="Jiang X."/>
            <person name="Kearney S.M."/>
            <person name="Perrotta A.R."/>
            <person name="Berdy B."/>
            <person name="Zhao S."/>
            <person name="Lieberman T.D."/>
            <person name="Swanson P.K."/>
            <person name="Smith M."/>
            <person name="Roesemann S."/>
            <person name="Alexander J.E."/>
            <person name="Rich S.A."/>
            <person name="Livny J."/>
            <person name="Vlamakis H."/>
            <person name="Clish C."/>
            <person name="Bullock K."/>
            <person name="Deik A."/>
            <person name="Scott J."/>
            <person name="Pierce K.A."/>
            <person name="Xavier R.J."/>
            <person name="Alm E.J."/>
        </authorList>
    </citation>
    <scope>NUCLEOTIDE SEQUENCE [LARGE SCALE GENOMIC DNA]</scope>
    <source>
        <strain evidence="11">BIOML-A179</strain>
        <strain evidence="10 12">BIOML-A198</strain>
    </source>
</reference>
<feature type="binding site" evidence="8">
    <location>
        <position position="37"/>
    </location>
    <ligand>
        <name>[4Fe-4S] cluster</name>
        <dbReference type="ChEBI" id="CHEBI:49883"/>
        <note>4Fe-4S-S-AdoMet</note>
    </ligand>
</feature>
<keyword evidence="3 8" id="KW-0479">Metal-binding</keyword>
<keyword evidence="8" id="KW-0671">Queuosine biosynthesis</keyword>
<feature type="binding site" evidence="8">
    <location>
        <position position="72"/>
    </location>
    <ligand>
        <name>substrate</name>
    </ligand>
</feature>
<dbReference type="SUPFAM" id="SSF102114">
    <property type="entry name" value="Radical SAM enzymes"/>
    <property type="match status" value="1"/>
</dbReference>
<gene>
    <name evidence="8 10" type="primary">queE</name>
    <name evidence="11" type="ORF">GMA64_11235</name>
    <name evidence="10" type="ORF">GMA92_07210</name>
</gene>
<feature type="binding site" evidence="8">
    <location>
        <position position="30"/>
    </location>
    <ligand>
        <name>[4Fe-4S] cluster</name>
        <dbReference type="ChEBI" id="CHEBI:49883"/>
        <note>4Fe-4S-S-AdoMet</note>
    </ligand>
</feature>
<organism evidence="10 12">
    <name type="scientific">Turicibacter sanguinis</name>
    <dbReference type="NCBI Taxonomy" id="154288"/>
    <lineage>
        <taxon>Bacteria</taxon>
        <taxon>Bacillati</taxon>
        <taxon>Bacillota</taxon>
        <taxon>Erysipelotrichia</taxon>
        <taxon>Erysipelotrichales</taxon>
        <taxon>Turicibacteraceae</taxon>
        <taxon>Turicibacter</taxon>
    </lineage>
</organism>
<keyword evidence="1 8" id="KW-0004">4Fe-4S</keyword>
<dbReference type="CDD" id="cd01335">
    <property type="entry name" value="Radical_SAM"/>
    <property type="match status" value="1"/>
</dbReference>
<dbReference type="Gene3D" id="3.20.20.70">
    <property type="entry name" value="Aldolase class I"/>
    <property type="match status" value="1"/>
</dbReference>
<dbReference type="PIRSF" id="PIRSF000370">
    <property type="entry name" value="QueE"/>
    <property type="match status" value="1"/>
</dbReference>
<protein>
    <recommendedName>
        <fullName evidence="8">7-carboxy-7-deazaguanine synthase</fullName>
        <shortName evidence="8">CDG synthase</shortName>
        <ecNumber evidence="8">4.3.99.3</ecNumber>
    </recommendedName>
    <alternativeName>
        <fullName evidence="8">Queuosine biosynthesis protein QueE</fullName>
    </alternativeName>
</protein>
<keyword evidence="5 8" id="KW-0408">Iron</keyword>
<comment type="similarity">
    <text evidence="8">Belongs to the radical SAM superfamily. 7-carboxy-7-deazaguanine synthase family.</text>
</comment>
<comment type="cofactor">
    <cofactor evidence="8">
        <name>Mg(2+)</name>
        <dbReference type="ChEBI" id="CHEBI:18420"/>
    </cofactor>
</comment>
<evidence type="ECO:0000256" key="3">
    <source>
        <dbReference type="ARBA" id="ARBA00022723"/>
    </source>
</evidence>
<evidence type="ECO:0000256" key="8">
    <source>
        <dbReference type="HAMAP-Rule" id="MF_00917"/>
    </source>
</evidence>
<comment type="caution">
    <text evidence="8">Lacks conserved residue(s) required for the propagation of feature annotation.</text>
</comment>
<feature type="binding site" evidence="8">
    <location>
        <position position="39"/>
    </location>
    <ligand>
        <name>Mg(2+)</name>
        <dbReference type="ChEBI" id="CHEBI:18420"/>
    </ligand>
</feature>
<feature type="binding site" evidence="8">
    <location>
        <begin position="11"/>
        <end position="13"/>
    </location>
    <ligand>
        <name>substrate</name>
    </ligand>
</feature>
<comment type="cofactor">
    <cofactor evidence="8">
        <name>S-adenosyl-L-methionine</name>
        <dbReference type="ChEBI" id="CHEBI:59789"/>
    </cofactor>
    <text evidence="8">Binds 1 S-adenosyl-L-methionine per subunit.</text>
</comment>
<evidence type="ECO:0000256" key="7">
    <source>
        <dbReference type="ARBA" id="ARBA00023239"/>
    </source>
</evidence>
<dbReference type="GO" id="GO:0008616">
    <property type="term" value="P:tRNA queuosine(34) biosynthetic process"/>
    <property type="evidence" value="ECO:0007669"/>
    <property type="project" value="UniProtKB-UniRule"/>
</dbReference>
<dbReference type="GO" id="GO:0000287">
    <property type="term" value="F:magnesium ion binding"/>
    <property type="evidence" value="ECO:0007669"/>
    <property type="project" value="UniProtKB-UniRule"/>
</dbReference>
<comment type="pathway">
    <text evidence="8">Purine metabolism; 7-cyano-7-deazaguanine biosynthesis.</text>
</comment>
<evidence type="ECO:0000259" key="9">
    <source>
        <dbReference type="PROSITE" id="PS51918"/>
    </source>
</evidence>
<accession>A0A6I3N9E5</accession>
<comment type="cofactor">
    <cofactor evidence="8">
        <name>[4Fe-4S] cluster</name>
        <dbReference type="ChEBI" id="CHEBI:49883"/>
    </cofactor>
    <text evidence="8">Binds 1 [4Fe-4S] cluster. The cluster is coordinated with 3 cysteines and an exchangeable S-adenosyl-L-methionine.</text>
</comment>
<dbReference type="SFLD" id="SFLDS00029">
    <property type="entry name" value="Radical_SAM"/>
    <property type="match status" value="1"/>
</dbReference>
<feature type="domain" description="Radical SAM core" evidence="9">
    <location>
        <begin position="17"/>
        <end position="217"/>
    </location>
</feature>
<feature type="binding site" evidence="8">
    <location>
        <begin position="36"/>
        <end position="38"/>
    </location>
    <ligand>
        <name>S-adenosyl-L-methionine</name>
        <dbReference type="ChEBI" id="CHEBI:59789"/>
    </ligand>
</feature>
<dbReference type="GO" id="GO:0051539">
    <property type="term" value="F:4 iron, 4 sulfur cluster binding"/>
    <property type="evidence" value="ECO:0007669"/>
    <property type="project" value="UniProtKB-UniRule"/>
</dbReference>
<evidence type="ECO:0000256" key="4">
    <source>
        <dbReference type="ARBA" id="ARBA00022842"/>
    </source>
</evidence>
<dbReference type="AlphaFoldDB" id="A0A6I3N9E5"/>
<keyword evidence="4 8" id="KW-0460">Magnesium</keyword>
<dbReference type="Pfam" id="PF04055">
    <property type="entry name" value="Radical_SAM"/>
    <property type="match status" value="1"/>
</dbReference>
<dbReference type="PANTHER" id="PTHR42836">
    <property type="entry name" value="7-CARBOXY-7-DEAZAGUANINE SYNTHASE"/>
    <property type="match status" value="1"/>
</dbReference>
<dbReference type="GO" id="GO:0016840">
    <property type="term" value="F:carbon-nitrogen lyase activity"/>
    <property type="evidence" value="ECO:0007669"/>
    <property type="project" value="UniProtKB-UniRule"/>
</dbReference>
<dbReference type="InterPro" id="IPR023868">
    <property type="entry name" value="7-CO-7-deazaGua_synth_put_Clo"/>
</dbReference>
<evidence type="ECO:0000313" key="10">
    <source>
        <dbReference type="EMBL" id="MTK21208.1"/>
    </source>
</evidence>
<dbReference type="EC" id="4.3.99.3" evidence="8"/>
<dbReference type="Proteomes" id="UP000487649">
    <property type="component" value="Unassembled WGS sequence"/>
</dbReference>
<dbReference type="InterPro" id="IPR013785">
    <property type="entry name" value="Aldolase_TIM"/>
</dbReference>
<feature type="binding site" evidence="8">
    <location>
        <position position="26"/>
    </location>
    <ligand>
        <name>substrate</name>
    </ligand>
</feature>
<dbReference type="RefSeq" id="WP_006785538.1">
    <property type="nucleotide sequence ID" value="NZ_CABJBH010000004.1"/>
</dbReference>
<evidence type="ECO:0000256" key="6">
    <source>
        <dbReference type="ARBA" id="ARBA00023014"/>
    </source>
</evidence>
<keyword evidence="7 8" id="KW-0456">Lyase</keyword>
<feature type="binding site" evidence="8">
    <location>
        <position position="74"/>
    </location>
    <ligand>
        <name>S-adenosyl-L-methionine</name>
        <dbReference type="ChEBI" id="CHEBI:59789"/>
    </ligand>
</feature>
<evidence type="ECO:0000256" key="1">
    <source>
        <dbReference type="ARBA" id="ARBA00022485"/>
    </source>
</evidence>
<comment type="function">
    <text evidence="8">Catalyzes the complex heterocyclic radical-mediated conversion of 6-carboxy-5,6,7,8-tetrahydropterin (CPH4) to 7-carboxy-7-deazaguanine (CDG), a step common to the biosynthetic pathways of all 7-deazapurine-containing compounds.</text>
</comment>
<dbReference type="InterPro" id="IPR007197">
    <property type="entry name" value="rSAM"/>
</dbReference>
<feature type="binding site" evidence="8">
    <location>
        <position position="34"/>
    </location>
    <ligand>
        <name>[4Fe-4S] cluster</name>
        <dbReference type="ChEBI" id="CHEBI:49883"/>
        <note>4Fe-4S-S-AdoMet</note>
    </ligand>
</feature>
<evidence type="ECO:0000256" key="2">
    <source>
        <dbReference type="ARBA" id="ARBA00022691"/>
    </source>
</evidence>
<dbReference type="PROSITE" id="PS51918">
    <property type="entry name" value="RADICAL_SAM"/>
    <property type="match status" value="1"/>
</dbReference>
<comment type="catalytic activity">
    <reaction evidence="8">
        <text>6-carboxy-5,6,7,8-tetrahydropterin + H(+) = 7-carboxy-7-carbaguanine + NH4(+)</text>
        <dbReference type="Rhea" id="RHEA:27974"/>
        <dbReference type="ChEBI" id="CHEBI:15378"/>
        <dbReference type="ChEBI" id="CHEBI:28938"/>
        <dbReference type="ChEBI" id="CHEBI:61032"/>
        <dbReference type="ChEBI" id="CHEBI:61036"/>
        <dbReference type="EC" id="4.3.99.3"/>
    </reaction>
</comment>
<dbReference type="InterPro" id="IPR024924">
    <property type="entry name" value="7-CO-7-deazaguanine_synth-like"/>
</dbReference>
<keyword evidence="6 8" id="KW-0411">Iron-sulfur</keyword>
<keyword evidence="2 8" id="KW-0949">S-adenosyl-L-methionine</keyword>
<comment type="subunit">
    <text evidence="8">Homodimer.</text>
</comment>
<dbReference type="GO" id="GO:1904047">
    <property type="term" value="F:S-adenosyl-L-methionine binding"/>
    <property type="evidence" value="ECO:0007669"/>
    <property type="project" value="UniProtKB-UniRule"/>
</dbReference>
<proteinExistence type="inferred from homology"/>
<dbReference type="EMBL" id="WMQV01000030">
    <property type="protein sequence ID" value="MTL95104.1"/>
    <property type="molecule type" value="Genomic_DNA"/>
</dbReference>
<evidence type="ECO:0000256" key="5">
    <source>
        <dbReference type="ARBA" id="ARBA00023004"/>
    </source>
</evidence>
<evidence type="ECO:0000313" key="11">
    <source>
        <dbReference type="EMBL" id="MTL95104.1"/>
    </source>
</evidence>
<sequence length="222" mass="25713">MYQVIEKFISIDGEGPCAGQLAAFIRFKNCNLRCDWCDTCYSYDGSVEGENLSPLEIYHFVKENKVNHVTLTGGEPLIQPQIEVLIGILAADKELTIHIETNGSVNIQRFKKKFSKSNVVFILDYKLPNSLMQSRMDDENFKWVTKTDVYKFVIASQEDLKVAHEVIREQGLLERCLVYFSPVVDYINPSLIVDYMKDHQLNDVRLQLQLHKYIWPKEMRGV</sequence>
<dbReference type="UniPathway" id="UPA00391"/>
<dbReference type="EMBL" id="WMQE01000013">
    <property type="protein sequence ID" value="MTK21208.1"/>
    <property type="molecule type" value="Genomic_DNA"/>
</dbReference>
<dbReference type="HAMAP" id="MF_00917">
    <property type="entry name" value="QueE"/>
    <property type="match status" value="1"/>
</dbReference>
<dbReference type="NCBIfam" id="TIGR03963">
    <property type="entry name" value="rSAM_QueE_Clost"/>
    <property type="match status" value="1"/>
</dbReference>
<name>A0A6I3N9E5_9FIRM</name>
<dbReference type="PANTHER" id="PTHR42836:SF1">
    <property type="entry name" value="7-CARBOXY-7-DEAZAGUANINE SYNTHASE"/>
    <property type="match status" value="1"/>
</dbReference>
<evidence type="ECO:0000313" key="12">
    <source>
        <dbReference type="Proteomes" id="UP000487649"/>
    </source>
</evidence>
<dbReference type="InterPro" id="IPR058240">
    <property type="entry name" value="rSAM_sf"/>
</dbReference>
<comment type="caution">
    <text evidence="10">The sequence shown here is derived from an EMBL/GenBank/DDBJ whole genome shotgun (WGS) entry which is preliminary data.</text>
</comment>